<sequence>MYAQAVLGTSIFTLVAISAVAINAVKIKRGNMFLCIAQIVLFSAGWIIAFLLFSFLVSVFVVLMLHFTQEAIEWFAGTLLYPVQWLL</sequence>
<dbReference type="AlphaFoldDB" id="A0A1G2DLG8"/>
<organism evidence="2 3">
    <name type="scientific">Candidatus Lloydbacteria bacterium RIFCSPLOWO2_01_FULL_50_20</name>
    <dbReference type="NCBI Taxonomy" id="1798665"/>
    <lineage>
        <taxon>Bacteria</taxon>
        <taxon>Candidatus Lloydiibacteriota</taxon>
    </lineage>
</organism>
<keyword evidence="1" id="KW-0812">Transmembrane</keyword>
<reference evidence="2 3" key="1">
    <citation type="journal article" date="2016" name="Nat. Commun.">
        <title>Thousands of microbial genomes shed light on interconnected biogeochemical processes in an aquifer system.</title>
        <authorList>
            <person name="Anantharaman K."/>
            <person name="Brown C.T."/>
            <person name="Hug L.A."/>
            <person name="Sharon I."/>
            <person name="Castelle C.J."/>
            <person name="Probst A.J."/>
            <person name="Thomas B.C."/>
            <person name="Singh A."/>
            <person name="Wilkins M.J."/>
            <person name="Karaoz U."/>
            <person name="Brodie E.L."/>
            <person name="Williams K.H."/>
            <person name="Hubbard S.S."/>
            <person name="Banfield J.F."/>
        </authorList>
    </citation>
    <scope>NUCLEOTIDE SEQUENCE [LARGE SCALE GENOMIC DNA]</scope>
</reference>
<comment type="caution">
    <text evidence="2">The sequence shown here is derived from an EMBL/GenBank/DDBJ whole genome shotgun (WGS) entry which is preliminary data.</text>
</comment>
<proteinExistence type="predicted"/>
<dbReference type="STRING" id="1798665.A2942_02135"/>
<accession>A0A1G2DLG8</accession>
<evidence type="ECO:0000256" key="1">
    <source>
        <dbReference type="SAM" id="Phobius"/>
    </source>
</evidence>
<keyword evidence="1" id="KW-0472">Membrane</keyword>
<name>A0A1G2DLG8_9BACT</name>
<feature type="transmembrane region" description="Helical" evidence="1">
    <location>
        <begin position="32"/>
        <end position="65"/>
    </location>
</feature>
<evidence type="ECO:0000313" key="3">
    <source>
        <dbReference type="Proteomes" id="UP000178534"/>
    </source>
</evidence>
<keyword evidence="1" id="KW-1133">Transmembrane helix</keyword>
<protein>
    <submittedName>
        <fullName evidence="2">Uncharacterized protein</fullName>
    </submittedName>
</protein>
<dbReference type="Proteomes" id="UP000178534">
    <property type="component" value="Unassembled WGS sequence"/>
</dbReference>
<evidence type="ECO:0000313" key="2">
    <source>
        <dbReference type="EMBL" id="OGZ13750.1"/>
    </source>
</evidence>
<gene>
    <name evidence="2" type="ORF">A2942_02135</name>
</gene>
<feature type="transmembrane region" description="Helical" evidence="1">
    <location>
        <begin position="6"/>
        <end position="25"/>
    </location>
</feature>
<dbReference type="EMBL" id="MHLP01000004">
    <property type="protein sequence ID" value="OGZ13750.1"/>
    <property type="molecule type" value="Genomic_DNA"/>
</dbReference>